<feature type="compositionally biased region" description="Low complexity" evidence="1">
    <location>
        <begin position="297"/>
        <end position="309"/>
    </location>
</feature>
<feature type="region of interest" description="Disordered" evidence="1">
    <location>
        <begin position="224"/>
        <end position="246"/>
    </location>
</feature>
<feature type="compositionally biased region" description="Pro residues" evidence="1">
    <location>
        <begin position="284"/>
        <end position="296"/>
    </location>
</feature>
<evidence type="ECO:0000256" key="2">
    <source>
        <dbReference type="SAM" id="SignalP"/>
    </source>
</evidence>
<feature type="region of interest" description="Disordered" evidence="1">
    <location>
        <begin position="260"/>
        <end position="338"/>
    </location>
</feature>
<dbReference type="AlphaFoldDB" id="A0A165C196"/>
<sequence>HSERAVWRPPVRLIHLLHRLGLLPLDYALDVADRDPVGRAPRAARHRYRDACLAAAADRHLHIYEELQVVRARTTWLLERRAQLTLNPNSGSLTAVERTLLANQFSTELAEISPRIPQLVAALSALSAYATDNGARDPASSPYLALADSWTRSLRLAEWAQNTVGHDGVPQLKTSHLRSLFIPFWADSPWMRCPVYGLDDSSYMNPIGPGSDIILPDGLAFDHVPPAEYIPGPEPDTPPTMDDRPLAADAIDPRTLWTAAPIPTAEPDNPSLGTAAPDPTVAPDIPPPSSVAPAPSPAASRAPGPADGPVVYDGVASSSRPSPADTAVVAPTEHADHRPAATADVAALPMRTWADGAAEREAALRAHRAVRRGEKLERKARLNASLSAAELASRRTWNAHKARGDECTHLWRKEIGKLRAAIVASPEFRDNLYPGWQKYIDPLDLEDEPRFDPPHGWGHFGKPPKGHQEWAHDATEEWKEGIVLLQREFLTAAAAQQGHPEDLRKEPDDWEDDDF</sequence>
<protein>
    <submittedName>
        <fullName evidence="3">Uncharacterized protein</fullName>
    </submittedName>
</protein>
<evidence type="ECO:0000256" key="1">
    <source>
        <dbReference type="SAM" id="MobiDB-lite"/>
    </source>
</evidence>
<keyword evidence="2" id="KW-0732">Signal</keyword>
<keyword evidence="4" id="KW-1185">Reference proteome</keyword>
<proteinExistence type="predicted"/>
<name>A0A165C196_9BASI</name>
<feature type="signal peptide" evidence="2">
    <location>
        <begin position="1"/>
        <end position="28"/>
    </location>
</feature>
<gene>
    <name evidence="3" type="ORF">CALCODRAFT_488964</name>
</gene>
<feature type="chain" id="PRO_5007855834" evidence="2">
    <location>
        <begin position="29"/>
        <end position="515"/>
    </location>
</feature>
<dbReference type="Proteomes" id="UP000076842">
    <property type="component" value="Unassembled WGS sequence"/>
</dbReference>
<feature type="non-terminal residue" evidence="3">
    <location>
        <position position="1"/>
    </location>
</feature>
<dbReference type="OrthoDB" id="3406474at2759"/>
<evidence type="ECO:0000313" key="3">
    <source>
        <dbReference type="EMBL" id="KZT50089.1"/>
    </source>
</evidence>
<dbReference type="EMBL" id="KV424239">
    <property type="protein sequence ID" value="KZT50089.1"/>
    <property type="molecule type" value="Genomic_DNA"/>
</dbReference>
<dbReference type="InParanoid" id="A0A165C196"/>
<organism evidence="3 4">
    <name type="scientific">Calocera cornea HHB12733</name>
    <dbReference type="NCBI Taxonomy" id="1353952"/>
    <lineage>
        <taxon>Eukaryota</taxon>
        <taxon>Fungi</taxon>
        <taxon>Dikarya</taxon>
        <taxon>Basidiomycota</taxon>
        <taxon>Agaricomycotina</taxon>
        <taxon>Dacrymycetes</taxon>
        <taxon>Dacrymycetales</taxon>
        <taxon>Dacrymycetaceae</taxon>
        <taxon>Calocera</taxon>
    </lineage>
</organism>
<feature type="region of interest" description="Disordered" evidence="1">
    <location>
        <begin position="493"/>
        <end position="515"/>
    </location>
</feature>
<evidence type="ECO:0000313" key="4">
    <source>
        <dbReference type="Proteomes" id="UP000076842"/>
    </source>
</evidence>
<reference evidence="3 4" key="1">
    <citation type="journal article" date="2016" name="Mol. Biol. Evol.">
        <title>Comparative Genomics of Early-Diverging Mushroom-Forming Fungi Provides Insights into the Origins of Lignocellulose Decay Capabilities.</title>
        <authorList>
            <person name="Nagy L.G."/>
            <person name="Riley R."/>
            <person name="Tritt A."/>
            <person name="Adam C."/>
            <person name="Daum C."/>
            <person name="Floudas D."/>
            <person name="Sun H."/>
            <person name="Yadav J.S."/>
            <person name="Pangilinan J."/>
            <person name="Larsson K.H."/>
            <person name="Matsuura K."/>
            <person name="Barry K."/>
            <person name="Labutti K."/>
            <person name="Kuo R."/>
            <person name="Ohm R.A."/>
            <person name="Bhattacharya S.S."/>
            <person name="Shirouzu T."/>
            <person name="Yoshinaga Y."/>
            <person name="Martin F.M."/>
            <person name="Grigoriev I.V."/>
            <person name="Hibbett D.S."/>
        </authorList>
    </citation>
    <scope>NUCLEOTIDE SEQUENCE [LARGE SCALE GENOMIC DNA]</scope>
    <source>
        <strain evidence="3 4">HHB12733</strain>
    </source>
</reference>
<feature type="compositionally biased region" description="Low complexity" evidence="1">
    <location>
        <begin position="274"/>
        <end position="283"/>
    </location>
</feature>
<accession>A0A165C196</accession>